<dbReference type="VEuPathDB" id="CryptoDB:Cvel_28497"/>
<dbReference type="PhylomeDB" id="A0A0G4HKP2"/>
<gene>
    <name evidence="1" type="ORF">Cvel_28497</name>
</gene>
<accession>A0A0G4HKP2</accession>
<sequence length="251" mass="27696">MLRGLLEKLTLPPGNESFCQSDDDGIALSSLVDVIKREPSGALKTLAEDLSALQAEDLDIQSTLANLATKRRFFMHFGDAAGISIDKRDENLRITIFPPLPSLNEQEKSIQGAGICFPHYVGSLPASRGDSQAVAVQLEHLRAEEMSEDKGKGRSIHSCLADTLVPALHLKIEKQESLQLPLKNKFPVDENNDVKVARGNLFFYSHLFLFNSLVEDHGKEAGKVLYELAKALQLANVLRKYTASAETKVRK</sequence>
<dbReference type="EMBL" id="CDMZ01002980">
    <property type="protein sequence ID" value="CEM44657.1"/>
    <property type="molecule type" value="Genomic_DNA"/>
</dbReference>
<organism evidence="1">
    <name type="scientific">Chromera velia CCMP2878</name>
    <dbReference type="NCBI Taxonomy" id="1169474"/>
    <lineage>
        <taxon>Eukaryota</taxon>
        <taxon>Sar</taxon>
        <taxon>Alveolata</taxon>
        <taxon>Colpodellida</taxon>
        <taxon>Chromeraceae</taxon>
        <taxon>Chromera</taxon>
    </lineage>
</organism>
<evidence type="ECO:0000313" key="1">
    <source>
        <dbReference type="EMBL" id="CEM44657.1"/>
    </source>
</evidence>
<protein>
    <submittedName>
        <fullName evidence="1">Uncharacterized protein</fullName>
    </submittedName>
</protein>
<reference evidence="1" key="1">
    <citation type="submission" date="2014-11" db="EMBL/GenBank/DDBJ databases">
        <authorList>
            <person name="Otto D Thomas"/>
            <person name="Naeem Raeece"/>
        </authorList>
    </citation>
    <scope>NUCLEOTIDE SEQUENCE</scope>
</reference>
<name>A0A0G4HKP2_9ALVE</name>
<proteinExistence type="predicted"/>
<dbReference type="AlphaFoldDB" id="A0A0G4HKP2"/>